<sequence>MAFVELTDTSGASVLVNPICVAYLKERTGGGEMRTEIYISGRHEPLLVAGAPTDIANALEKAAPTPPDPTMSLLA</sequence>
<evidence type="ECO:0000313" key="2">
    <source>
        <dbReference type="Proteomes" id="UP001244552"/>
    </source>
</evidence>
<accession>A0ABU0MGZ5</accession>
<name>A0ABU0MGZ5_9PROT</name>
<gene>
    <name evidence="1" type="ORF">QO018_001544</name>
</gene>
<keyword evidence="2" id="KW-1185">Reference proteome</keyword>
<comment type="caution">
    <text evidence="1">The sequence shown here is derived from an EMBL/GenBank/DDBJ whole genome shotgun (WGS) entry which is preliminary data.</text>
</comment>
<proteinExistence type="predicted"/>
<dbReference type="EMBL" id="JAUSVU010000004">
    <property type="protein sequence ID" value="MDQ0532697.1"/>
    <property type="molecule type" value="Genomic_DNA"/>
</dbReference>
<reference evidence="1 2" key="1">
    <citation type="submission" date="2023-07" db="EMBL/GenBank/DDBJ databases">
        <title>Genomic Encyclopedia of Type Strains, Phase IV (KMG-IV): sequencing the most valuable type-strain genomes for metagenomic binning, comparative biology and taxonomic classification.</title>
        <authorList>
            <person name="Goeker M."/>
        </authorList>
    </citation>
    <scope>NUCLEOTIDE SEQUENCE [LARGE SCALE GENOMIC DNA]</scope>
    <source>
        <strain evidence="1 2">DSM 19922</strain>
    </source>
</reference>
<protein>
    <submittedName>
        <fullName evidence="1">Uncharacterized protein</fullName>
    </submittedName>
</protein>
<dbReference type="RefSeq" id="WP_209980617.1">
    <property type="nucleotide sequence ID" value="NZ_JAGINO010000004.1"/>
</dbReference>
<organism evidence="1 2">
    <name type="scientific">Azospirillum picis</name>
    <dbReference type="NCBI Taxonomy" id="488438"/>
    <lineage>
        <taxon>Bacteria</taxon>
        <taxon>Pseudomonadati</taxon>
        <taxon>Pseudomonadota</taxon>
        <taxon>Alphaproteobacteria</taxon>
        <taxon>Rhodospirillales</taxon>
        <taxon>Azospirillaceae</taxon>
        <taxon>Azospirillum</taxon>
    </lineage>
</organism>
<dbReference type="Proteomes" id="UP001244552">
    <property type="component" value="Unassembled WGS sequence"/>
</dbReference>
<evidence type="ECO:0000313" key="1">
    <source>
        <dbReference type="EMBL" id="MDQ0532697.1"/>
    </source>
</evidence>